<gene>
    <name evidence="1" type="ORF">PS655_05543</name>
</gene>
<dbReference type="AlphaFoldDB" id="A0A5E6XLZ1"/>
<evidence type="ECO:0000313" key="1">
    <source>
        <dbReference type="EMBL" id="VVN42632.1"/>
    </source>
</evidence>
<protein>
    <submittedName>
        <fullName evidence="1">Uncharacterized protein</fullName>
    </submittedName>
</protein>
<dbReference type="EMBL" id="CABVHJ010000026">
    <property type="protein sequence ID" value="VVN42632.1"/>
    <property type="molecule type" value="Genomic_DNA"/>
</dbReference>
<name>A0A5E6XLZ1_PSEFL</name>
<evidence type="ECO:0000313" key="2">
    <source>
        <dbReference type="Proteomes" id="UP000327167"/>
    </source>
</evidence>
<accession>A0A5E6XLZ1</accession>
<proteinExistence type="predicted"/>
<dbReference type="Proteomes" id="UP000327167">
    <property type="component" value="Unassembled WGS sequence"/>
</dbReference>
<sequence>MDRETAPAHPLSEDIAKTTQTALLKQFLDFV</sequence>
<reference evidence="1 2" key="1">
    <citation type="submission" date="2019-09" db="EMBL/GenBank/DDBJ databases">
        <authorList>
            <person name="Chandra G."/>
            <person name="Truman W A."/>
        </authorList>
    </citation>
    <scope>NUCLEOTIDE SEQUENCE [LARGE SCALE GENOMIC DNA]</scope>
    <source>
        <strain evidence="1">PS655</strain>
    </source>
</reference>
<organism evidence="1 2">
    <name type="scientific">Pseudomonas fluorescens</name>
    <dbReference type="NCBI Taxonomy" id="294"/>
    <lineage>
        <taxon>Bacteria</taxon>
        <taxon>Pseudomonadati</taxon>
        <taxon>Pseudomonadota</taxon>
        <taxon>Gammaproteobacteria</taxon>
        <taxon>Pseudomonadales</taxon>
        <taxon>Pseudomonadaceae</taxon>
        <taxon>Pseudomonas</taxon>
    </lineage>
</organism>